<reference evidence="1 2" key="1">
    <citation type="journal article" date="2019" name="Int. J. Syst. Evol. Microbiol.">
        <title>The Global Catalogue of Microorganisms (GCM) 10K type strain sequencing project: providing services to taxonomists for standard genome sequencing and annotation.</title>
        <authorList>
            <consortium name="The Broad Institute Genomics Platform"/>
            <consortium name="The Broad Institute Genome Sequencing Center for Infectious Disease"/>
            <person name="Wu L."/>
            <person name="Ma J."/>
        </authorList>
    </citation>
    <scope>NUCLEOTIDE SEQUENCE [LARGE SCALE GENOMIC DNA]</scope>
    <source>
        <strain evidence="1 2">JCM 16009</strain>
    </source>
</reference>
<evidence type="ECO:0000313" key="2">
    <source>
        <dbReference type="Proteomes" id="UP001500449"/>
    </source>
</evidence>
<keyword evidence="2" id="KW-1185">Reference proteome</keyword>
<evidence type="ECO:0000313" key="1">
    <source>
        <dbReference type="EMBL" id="GAA1845089.1"/>
    </source>
</evidence>
<protein>
    <submittedName>
        <fullName evidence="1">Uncharacterized protein</fullName>
    </submittedName>
</protein>
<comment type="caution">
    <text evidence="1">The sequence shown here is derived from an EMBL/GenBank/DDBJ whole genome shotgun (WGS) entry which is preliminary data.</text>
</comment>
<name>A0ABN2MYY1_9PSEU</name>
<dbReference type="Proteomes" id="UP001500449">
    <property type="component" value="Unassembled WGS sequence"/>
</dbReference>
<sequence>MKVCAGAEYSTVTFVRSLSGLGFGVLGPEPTDAGPPPWATVFVEPPDPPDPHAERAISAIAVTATPSCRPRLH</sequence>
<organism evidence="1 2">
    <name type="scientific">Pseudonocardia ailaonensis</name>
    <dbReference type="NCBI Taxonomy" id="367279"/>
    <lineage>
        <taxon>Bacteria</taxon>
        <taxon>Bacillati</taxon>
        <taxon>Actinomycetota</taxon>
        <taxon>Actinomycetes</taxon>
        <taxon>Pseudonocardiales</taxon>
        <taxon>Pseudonocardiaceae</taxon>
        <taxon>Pseudonocardia</taxon>
    </lineage>
</organism>
<gene>
    <name evidence="1" type="ORF">GCM10009836_25750</name>
</gene>
<dbReference type="EMBL" id="BAAAQK010000005">
    <property type="protein sequence ID" value="GAA1845089.1"/>
    <property type="molecule type" value="Genomic_DNA"/>
</dbReference>
<accession>A0ABN2MYY1</accession>
<proteinExistence type="predicted"/>